<keyword evidence="3" id="KW-1185">Reference proteome</keyword>
<proteinExistence type="predicted"/>
<reference evidence="2" key="2">
    <citation type="submission" date="2021-01" db="UniProtKB">
        <authorList>
            <consortium name="EnsemblMetazoa"/>
        </authorList>
    </citation>
    <scope>IDENTIFICATION</scope>
</reference>
<feature type="region of interest" description="Disordered" evidence="1">
    <location>
        <begin position="27"/>
        <end position="54"/>
    </location>
</feature>
<evidence type="ECO:0000313" key="3">
    <source>
        <dbReference type="Proteomes" id="UP000007110"/>
    </source>
</evidence>
<protein>
    <submittedName>
        <fullName evidence="2">Uncharacterized protein</fullName>
    </submittedName>
</protein>
<name>A0A7M7G438_STRPU</name>
<dbReference type="RefSeq" id="XP_001198681.1">
    <property type="nucleotide sequence ID" value="XM_001198681.4"/>
</dbReference>
<dbReference type="AlphaFoldDB" id="A0A7M7G438"/>
<feature type="compositionally biased region" description="Basic and acidic residues" evidence="1">
    <location>
        <begin position="29"/>
        <end position="39"/>
    </location>
</feature>
<dbReference type="EnsemblMetazoa" id="XM_001198681">
    <property type="protein sequence ID" value="XP_001198681"/>
    <property type="gene ID" value="LOC762881"/>
</dbReference>
<accession>A0A7M7G438</accession>
<sequence length="380" mass="43682">MSHLRSEISNILNIDGMFSAGGTCPKAKTTRETDVHKPVSDPGPFTPRDPPLPSTPQPFAVISEHWSDRLQLPLYDENDMFSFGKVYEDAMYKLIHKHLELDTHDRFAYVGNSKGSFAEKLKEKFCLLQPMVNIYPGLIHYEETSNQRMLPFKIKHVGAEEYFRQLSIDLEEGKKDAPFDKMMLKDACEHFTNPEETFAHIMRTISSSGKVLIIHRPGPMNTLPLFSEANRRLAEEDNDEPYTKLIKNLQRIRVDVRWEIETLPIVMPKAKWLAMLQKKFPPQMEIASQGQVQQGVRELTEGMLKYAGETVEFYDRLLFITACHPMVDSGYPSVQRSGAPAMQPYPGLLNQKYTLTVTPDIYKHLRDLEKKPAEKKKIIR</sequence>
<feature type="compositionally biased region" description="Pro residues" evidence="1">
    <location>
        <begin position="44"/>
        <end position="54"/>
    </location>
</feature>
<dbReference type="KEGG" id="spu:762881"/>
<dbReference type="OMA" id="IHRPGPM"/>
<dbReference type="OrthoDB" id="10015857at2759"/>
<dbReference type="InParanoid" id="A0A7M7G438"/>
<evidence type="ECO:0000313" key="2">
    <source>
        <dbReference type="EnsemblMetazoa" id="XP_001198681"/>
    </source>
</evidence>
<reference evidence="3" key="1">
    <citation type="submission" date="2015-02" db="EMBL/GenBank/DDBJ databases">
        <title>Genome sequencing for Strongylocentrotus purpuratus.</title>
        <authorList>
            <person name="Murali S."/>
            <person name="Liu Y."/>
            <person name="Vee V."/>
            <person name="English A."/>
            <person name="Wang M."/>
            <person name="Skinner E."/>
            <person name="Han Y."/>
            <person name="Muzny D.M."/>
            <person name="Worley K.C."/>
            <person name="Gibbs R.A."/>
        </authorList>
    </citation>
    <scope>NUCLEOTIDE SEQUENCE</scope>
</reference>
<dbReference type="GeneID" id="762881"/>
<organism evidence="2 3">
    <name type="scientific">Strongylocentrotus purpuratus</name>
    <name type="common">Purple sea urchin</name>
    <dbReference type="NCBI Taxonomy" id="7668"/>
    <lineage>
        <taxon>Eukaryota</taxon>
        <taxon>Metazoa</taxon>
        <taxon>Echinodermata</taxon>
        <taxon>Eleutherozoa</taxon>
        <taxon>Echinozoa</taxon>
        <taxon>Echinoidea</taxon>
        <taxon>Euechinoidea</taxon>
        <taxon>Echinacea</taxon>
        <taxon>Camarodonta</taxon>
        <taxon>Echinidea</taxon>
        <taxon>Strongylocentrotidae</taxon>
        <taxon>Strongylocentrotus</taxon>
    </lineage>
</organism>
<evidence type="ECO:0000256" key="1">
    <source>
        <dbReference type="SAM" id="MobiDB-lite"/>
    </source>
</evidence>
<dbReference type="Proteomes" id="UP000007110">
    <property type="component" value="Unassembled WGS sequence"/>
</dbReference>